<name>A0A8J7L5V5_9NOST</name>
<comment type="caution">
    <text evidence="1">The sequence shown here is derived from an EMBL/GenBank/DDBJ whole genome shotgun (WGS) entry which is preliminary data.</text>
</comment>
<proteinExistence type="predicted"/>
<accession>A0A8J7L5V5</accession>
<evidence type="ECO:0000313" key="1">
    <source>
        <dbReference type="EMBL" id="MBH8561634.1"/>
    </source>
</evidence>
<evidence type="ECO:0000313" key="2">
    <source>
        <dbReference type="Proteomes" id="UP000632766"/>
    </source>
</evidence>
<dbReference type="Proteomes" id="UP000632766">
    <property type="component" value="Unassembled WGS sequence"/>
</dbReference>
<organism evidence="1 2">
    <name type="scientific">Amazonocrinis nigriterrae CENA67</name>
    <dbReference type="NCBI Taxonomy" id="2794033"/>
    <lineage>
        <taxon>Bacteria</taxon>
        <taxon>Bacillati</taxon>
        <taxon>Cyanobacteriota</taxon>
        <taxon>Cyanophyceae</taxon>
        <taxon>Nostocales</taxon>
        <taxon>Nostocaceae</taxon>
        <taxon>Amazonocrinis</taxon>
        <taxon>Amazonocrinis nigriterrae</taxon>
    </lineage>
</organism>
<keyword evidence="2" id="KW-1185">Reference proteome</keyword>
<dbReference type="RefSeq" id="WP_198123640.1">
    <property type="nucleotide sequence ID" value="NZ_JAECZC010000007.1"/>
</dbReference>
<reference evidence="1 2" key="1">
    <citation type="journal article" date="2021" name="Int. J. Syst. Evol. Microbiol.">
        <title>Amazonocrinis nigriterrae gen. nov., sp. nov., Atlanticothrix silvestris gen. nov., sp. nov. and Dendronalium phyllosphericum gen. nov., sp. nov., nostocacean cyanobacteria from Brazilian environments.</title>
        <authorList>
            <person name="Alvarenga D.O."/>
            <person name="Andreote A.P.D."/>
            <person name="Branco L.H.Z."/>
            <person name="Delbaje E."/>
            <person name="Cruz R.B."/>
            <person name="Varani A.M."/>
            <person name="Fiore M.F."/>
        </authorList>
    </citation>
    <scope>NUCLEOTIDE SEQUENCE [LARGE SCALE GENOMIC DNA]</scope>
    <source>
        <strain evidence="1 2">CENA67</strain>
    </source>
</reference>
<dbReference type="EMBL" id="JAECZC010000007">
    <property type="protein sequence ID" value="MBH8561634.1"/>
    <property type="molecule type" value="Genomic_DNA"/>
</dbReference>
<dbReference type="AlphaFoldDB" id="A0A8J7L5V5"/>
<sequence>MPCNKAIRGFCMNRGGVTSTTWDSGSSWQSGKTKVIRVPEAIADEVMRCARLIDAGNAVLHGNTDDKIEIVLSAIAAYIEIRSCSRHANQHTTKKLDISARTWDEMRKFTAMVRHEPNKLGLNKNE</sequence>
<protein>
    <submittedName>
        <fullName evidence="1">Uncharacterized protein</fullName>
    </submittedName>
</protein>
<gene>
    <name evidence="1" type="ORF">I8748_05480</name>
</gene>